<dbReference type="PROSITE" id="PS50532">
    <property type="entry name" value="HTH_IS408"/>
    <property type="match status" value="1"/>
</dbReference>
<keyword evidence="5" id="KW-1185">Reference proteome</keyword>
<comment type="similarity">
    <text evidence="1">Belongs to the transposase IS21/IS408/IS1162 family.</text>
</comment>
<evidence type="ECO:0000256" key="1">
    <source>
        <dbReference type="ARBA" id="ARBA00009277"/>
    </source>
</evidence>
<organism evidence="4 5">
    <name type="scientific">Mesorhizobium cantuariense</name>
    <dbReference type="NCBI Taxonomy" id="1300275"/>
    <lineage>
        <taxon>Bacteria</taxon>
        <taxon>Pseudomonadati</taxon>
        <taxon>Pseudomonadota</taxon>
        <taxon>Alphaproteobacteria</taxon>
        <taxon>Hyphomicrobiales</taxon>
        <taxon>Phyllobacteriaceae</taxon>
        <taxon>Mesorhizobium</taxon>
    </lineage>
</organism>
<dbReference type="Pfam" id="PF22483">
    <property type="entry name" value="Mu-transpos_C_2"/>
    <property type="match status" value="1"/>
</dbReference>
<protein>
    <submittedName>
        <fullName evidence="4">IS21 family transposase</fullName>
    </submittedName>
</protein>
<feature type="domain" description="Integrase catalytic" evidence="3">
    <location>
        <begin position="129"/>
        <end position="316"/>
    </location>
</feature>
<feature type="domain" description="HTH IS408-type" evidence="2">
    <location>
        <begin position="11"/>
        <end position="93"/>
    </location>
</feature>
<dbReference type="InterPro" id="IPR001584">
    <property type="entry name" value="Integrase_cat-core"/>
</dbReference>
<comment type="caution">
    <text evidence="4">The sequence shown here is derived from an EMBL/GenBank/DDBJ whole genome shotgun (WGS) entry which is preliminary data.</text>
</comment>
<evidence type="ECO:0000259" key="2">
    <source>
        <dbReference type="PROSITE" id="PS50532"/>
    </source>
</evidence>
<dbReference type="EMBL" id="JBHRVD010000001">
    <property type="protein sequence ID" value="MFC3320522.1"/>
    <property type="molecule type" value="Genomic_DNA"/>
</dbReference>
<dbReference type="NCBIfam" id="NF033546">
    <property type="entry name" value="transpos_IS21"/>
    <property type="match status" value="1"/>
</dbReference>
<evidence type="ECO:0000313" key="5">
    <source>
        <dbReference type="Proteomes" id="UP001595648"/>
    </source>
</evidence>
<evidence type="ECO:0000259" key="3">
    <source>
        <dbReference type="PROSITE" id="PS50994"/>
    </source>
</evidence>
<dbReference type="SUPFAM" id="SSF53098">
    <property type="entry name" value="Ribonuclease H-like"/>
    <property type="match status" value="1"/>
</dbReference>
<accession>A0ABV7MHJ3</accession>
<gene>
    <name evidence="4" type="primary">istA</name>
    <name evidence="4" type="ORF">ACFOJ9_01355</name>
</gene>
<dbReference type="InterPro" id="IPR036397">
    <property type="entry name" value="RNaseH_sf"/>
</dbReference>
<reference evidence="5" key="1">
    <citation type="journal article" date="2019" name="Int. J. Syst. Evol. Microbiol.">
        <title>The Global Catalogue of Microorganisms (GCM) 10K type strain sequencing project: providing services to taxonomists for standard genome sequencing and annotation.</title>
        <authorList>
            <consortium name="The Broad Institute Genomics Platform"/>
            <consortium name="The Broad Institute Genome Sequencing Center for Infectious Disease"/>
            <person name="Wu L."/>
            <person name="Ma J."/>
        </authorList>
    </citation>
    <scope>NUCLEOTIDE SEQUENCE [LARGE SCALE GENOMIC DNA]</scope>
    <source>
        <strain evidence="5">ICMP 19515</strain>
    </source>
</reference>
<evidence type="ECO:0000313" key="4">
    <source>
        <dbReference type="EMBL" id="MFC3320522.1"/>
    </source>
</evidence>
<dbReference type="InterPro" id="IPR017895">
    <property type="entry name" value="HTH_IS408/IS1162_type"/>
</dbReference>
<dbReference type="InterPro" id="IPR036388">
    <property type="entry name" value="WH-like_DNA-bd_sf"/>
</dbReference>
<dbReference type="Gene3D" id="3.30.420.10">
    <property type="entry name" value="Ribonuclease H-like superfamily/Ribonuclease H"/>
    <property type="match status" value="1"/>
</dbReference>
<sequence>MPTERLSMRRIRELLRLKYESGLSSRVISASLGISKGSVGDYLRRAQAAGLGWPLPEAISDTALERRLFPGQPAATAVDRSPEPDWAHVDRELRRPAVTRALLWQEYRTEHPGGYGYSWFCEHYEAWKQRVSPTMRQRHAAGEKVFVDYAGDTIDVIDPITGEAQAMKLFVGALGASSYVYAEARPSEGLADWIGCHVGMFASFGGATAITVCDNLKAAVTNPDRYDPGINRTYQDMARHYGTTILAARPYRARDKAKVEVSVQIAQRWVLARLRNHRFFSLVELNQAIGELVADLNGRIMRAYGMSRAELFASVDAPALRPLPAEPYAFAVWKRCRVAPDYHVEASGNWYSVPYRLIRELVDVRIADRTVEAFYKGERVASHAKSPGRRNHTTLADHMPSAHRRHAFWTPARSTAAAEKIGPSTAALTMAIMAARPHPEQGFRTCMGILALQRPYGAVRLEAACRRGNTIQARSVCSIRSILKTGLDRAFTDAEPEPKPLRHANIRGRAYFH</sequence>
<dbReference type="PANTHER" id="PTHR35004">
    <property type="entry name" value="TRANSPOSASE RV3428C-RELATED"/>
    <property type="match status" value="1"/>
</dbReference>
<dbReference type="InterPro" id="IPR054353">
    <property type="entry name" value="IstA-like_C"/>
</dbReference>
<dbReference type="RefSeq" id="WP_378976576.1">
    <property type="nucleotide sequence ID" value="NZ_JBHRVD010000001.1"/>
</dbReference>
<dbReference type="InterPro" id="IPR012337">
    <property type="entry name" value="RNaseH-like_sf"/>
</dbReference>
<dbReference type="PROSITE" id="PS50994">
    <property type="entry name" value="INTEGRASE"/>
    <property type="match status" value="1"/>
</dbReference>
<dbReference type="Proteomes" id="UP001595648">
    <property type="component" value="Unassembled WGS sequence"/>
</dbReference>
<proteinExistence type="inferred from homology"/>
<name>A0ABV7MHJ3_9HYPH</name>
<dbReference type="PANTHER" id="PTHR35004:SF8">
    <property type="entry name" value="TRANSPOSASE RV3428C-RELATED"/>
    <property type="match status" value="1"/>
</dbReference>
<dbReference type="Gene3D" id="1.10.10.10">
    <property type="entry name" value="Winged helix-like DNA-binding domain superfamily/Winged helix DNA-binding domain"/>
    <property type="match status" value="1"/>
</dbReference>